<feature type="domain" description="Peptidase M10 metallopeptidase" evidence="5">
    <location>
        <begin position="136"/>
        <end position="183"/>
    </location>
</feature>
<accession>A0ABT8IJB6</accession>
<keyword evidence="4" id="KW-0862">Zinc</keyword>
<dbReference type="GO" id="GO:0008237">
    <property type="term" value="F:metallopeptidase activity"/>
    <property type="evidence" value="ECO:0007669"/>
    <property type="project" value="UniProtKB-KW"/>
</dbReference>
<dbReference type="EMBL" id="JANRHH010000012">
    <property type="protein sequence ID" value="MDN4592651.1"/>
    <property type="molecule type" value="Genomic_DNA"/>
</dbReference>
<dbReference type="RefSeq" id="WP_301237373.1">
    <property type="nucleotide sequence ID" value="NZ_JANRHH010000012.1"/>
</dbReference>
<keyword evidence="2" id="KW-0479">Metal-binding</keyword>
<evidence type="ECO:0000313" key="6">
    <source>
        <dbReference type="EMBL" id="MDN4592651.1"/>
    </source>
</evidence>
<organism evidence="6 7">
    <name type="scientific">Polycladomyces subterraneus</name>
    <dbReference type="NCBI Taxonomy" id="1016997"/>
    <lineage>
        <taxon>Bacteria</taxon>
        <taxon>Bacillati</taxon>
        <taxon>Bacillota</taxon>
        <taxon>Bacilli</taxon>
        <taxon>Bacillales</taxon>
        <taxon>Thermoactinomycetaceae</taxon>
        <taxon>Polycladomyces</taxon>
    </lineage>
</organism>
<dbReference type="Proteomes" id="UP001174196">
    <property type="component" value="Unassembled WGS sequence"/>
</dbReference>
<dbReference type="SUPFAM" id="SSF55486">
    <property type="entry name" value="Metalloproteases ('zincins'), catalytic domain"/>
    <property type="match status" value="1"/>
</dbReference>
<dbReference type="EC" id="3.4.24.-" evidence="6"/>
<keyword evidence="3 6" id="KW-0378">Hydrolase</keyword>
<keyword evidence="6" id="KW-0482">Metalloprotease</keyword>
<evidence type="ECO:0000256" key="2">
    <source>
        <dbReference type="ARBA" id="ARBA00022723"/>
    </source>
</evidence>
<evidence type="ECO:0000259" key="5">
    <source>
        <dbReference type="Pfam" id="PF00413"/>
    </source>
</evidence>
<protein>
    <submittedName>
        <fullName evidence="6">Matrixin family metalloprotease</fullName>
        <ecNumber evidence="6">3.4.24.-</ecNumber>
    </submittedName>
</protein>
<keyword evidence="1" id="KW-0645">Protease</keyword>
<evidence type="ECO:0000256" key="1">
    <source>
        <dbReference type="ARBA" id="ARBA00022670"/>
    </source>
</evidence>
<reference evidence="6" key="1">
    <citation type="submission" date="2022-08" db="EMBL/GenBank/DDBJ databases">
        <title>Polycladomyces zharkentsis sp. nov., a novel thermophilic CMC and starch-degrading bacterium isolated from a geothermal spring in Kazakhstan.</title>
        <authorList>
            <person name="Mashzhan A."/>
            <person name="Kistaubaeva A."/>
            <person name="Javier-Lopez R."/>
            <person name="Birkeland N.-K."/>
        </authorList>
    </citation>
    <scope>NUCLEOTIDE SEQUENCE</scope>
    <source>
        <strain evidence="6">KSR 13</strain>
    </source>
</reference>
<proteinExistence type="predicted"/>
<dbReference type="Pfam" id="PF00413">
    <property type="entry name" value="Peptidase_M10"/>
    <property type="match status" value="1"/>
</dbReference>
<dbReference type="InterPro" id="IPR001818">
    <property type="entry name" value="Pept_M10_metallopeptidase"/>
</dbReference>
<evidence type="ECO:0000313" key="7">
    <source>
        <dbReference type="Proteomes" id="UP001174196"/>
    </source>
</evidence>
<dbReference type="Gene3D" id="3.40.390.10">
    <property type="entry name" value="Collagenase (Catalytic Domain)"/>
    <property type="match status" value="1"/>
</dbReference>
<comment type="caution">
    <text evidence="6">The sequence shown here is derived from an EMBL/GenBank/DDBJ whole genome shotgun (WGS) entry which is preliminary data.</text>
</comment>
<sequence length="183" mass="20147">MNHLRRISAGIIGVLIAFGLLKAPYASAFSPWYVVGSSGPIWHQPNYYVYYRWGGNINSGTTYYEGFRQAIADWNNAQGQRKFIRGGSTAPGALDTYNLADGTYGTTNLSGNTSTGSIKAWASKINRWYSKTHTFSGARNTGGHELGHALGLHHTNNYAIMNARETGIKMPQSDDIKGINYIY</sequence>
<gene>
    <name evidence="6" type="ORF">NWF35_01735</name>
</gene>
<dbReference type="InterPro" id="IPR024079">
    <property type="entry name" value="MetalloPept_cat_dom_sf"/>
</dbReference>
<evidence type="ECO:0000256" key="3">
    <source>
        <dbReference type="ARBA" id="ARBA00022801"/>
    </source>
</evidence>
<name>A0ABT8IJB6_9BACL</name>
<keyword evidence="7" id="KW-1185">Reference proteome</keyword>
<evidence type="ECO:0000256" key="4">
    <source>
        <dbReference type="ARBA" id="ARBA00022833"/>
    </source>
</evidence>